<dbReference type="PANTHER" id="PTHR32015">
    <property type="entry name" value="FASTING INDUCED LIPASE"/>
    <property type="match status" value="1"/>
</dbReference>
<gene>
    <name evidence="1" type="ordered locus">FsymDg_0548</name>
</gene>
<dbReference type="STRING" id="656024.FsymDg_0548"/>
<dbReference type="EMBL" id="CP002801">
    <property type="protein sequence ID" value="AEH08086.1"/>
    <property type="molecule type" value="Genomic_DNA"/>
</dbReference>
<accession>F8B6B2</accession>
<reference evidence="1 2" key="1">
    <citation type="submission" date="2011-05" db="EMBL/GenBank/DDBJ databases">
        <title>Complete sequence of chromosome of Frankia symbiont of Datisca glomerata.</title>
        <authorList>
            <consortium name="US DOE Joint Genome Institute"/>
            <person name="Lucas S."/>
            <person name="Han J."/>
            <person name="Lapidus A."/>
            <person name="Cheng J.-F."/>
            <person name="Goodwin L."/>
            <person name="Pitluck S."/>
            <person name="Peters L."/>
            <person name="Mikhailova N."/>
            <person name="Chertkov O."/>
            <person name="Teshima H."/>
            <person name="Han C."/>
            <person name="Tapia R."/>
            <person name="Land M."/>
            <person name="Hauser L."/>
            <person name="Kyrpides N."/>
            <person name="Ivanova N."/>
            <person name="Pagani I."/>
            <person name="Berry A."/>
            <person name="Pawlowski K."/>
            <person name="Persson T."/>
            <person name="Vanden Heuvel B."/>
            <person name="Benson D."/>
            <person name="Woyke T."/>
        </authorList>
    </citation>
    <scope>NUCLEOTIDE SEQUENCE [LARGE SCALE GENOMIC DNA]</scope>
    <source>
        <strain evidence="2">4085684</strain>
    </source>
</reference>
<name>F8B6B2_9ACTN</name>
<proteinExistence type="predicted"/>
<dbReference type="SUPFAM" id="SSF53474">
    <property type="entry name" value="alpha/beta-Hydrolases"/>
    <property type="match status" value="1"/>
</dbReference>
<dbReference type="PANTHER" id="PTHR32015:SF1">
    <property type="entry name" value="LIPASE"/>
    <property type="match status" value="1"/>
</dbReference>
<keyword evidence="2" id="KW-1185">Reference proteome</keyword>
<dbReference type="eggNOG" id="COG1075">
    <property type="taxonomic scope" value="Bacteria"/>
</dbReference>
<organism evidence="1 2">
    <name type="scientific">Candidatus Protofrankia datiscae</name>
    <dbReference type="NCBI Taxonomy" id="2716812"/>
    <lineage>
        <taxon>Bacteria</taxon>
        <taxon>Bacillati</taxon>
        <taxon>Actinomycetota</taxon>
        <taxon>Actinomycetes</taxon>
        <taxon>Frankiales</taxon>
        <taxon>Frankiaceae</taxon>
        <taxon>Protofrankia</taxon>
    </lineage>
</organism>
<dbReference type="Gene3D" id="3.40.50.1820">
    <property type="entry name" value="alpha/beta hydrolase"/>
    <property type="match status" value="1"/>
</dbReference>
<dbReference type="AlphaFoldDB" id="F8B6B2"/>
<sequence length="314" mass="33470" precursor="true">MHRKVQKEYHLRSRMGCIIAVVTVIVATTIVIGSGPAAAATYPVNWDALSAYASGQLNASPPPGANDWSCKPSAARLEPVILVHGITENQNVNWQALAPILANNGYCVYTVTYGTLWYTANAGGIDYTENSAGELNDFVNQVVSGTRASRVKLVGYSEGGFISRLYMKNYGTTHVSTFVGISPVSMAPPTISGLLTILNMAPGWQTIEILGCPACYELSTWPAFNALNSPQATFPSVTYTNIITTHDEVATPPEAVSYLPAGPNATNQAVQTFCPNDLVGHVGMPYDVTTVQLVLNALDPQHRQPVPCGSGLPL</sequence>
<dbReference type="InterPro" id="IPR002918">
    <property type="entry name" value="Lipase_EstA/Esterase_EstB"/>
</dbReference>
<evidence type="ECO:0000313" key="2">
    <source>
        <dbReference type="Proteomes" id="UP000001549"/>
    </source>
</evidence>
<evidence type="ECO:0000313" key="1">
    <source>
        <dbReference type="EMBL" id="AEH08086.1"/>
    </source>
</evidence>
<protein>
    <submittedName>
        <fullName evidence="1">Lipase class 2</fullName>
    </submittedName>
</protein>
<dbReference type="InterPro" id="IPR029058">
    <property type="entry name" value="AB_hydrolase_fold"/>
</dbReference>
<dbReference type="HOGENOM" id="CLU_029537_1_2_11"/>
<dbReference type="Proteomes" id="UP000001549">
    <property type="component" value="Chromosome"/>
</dbReference>
<dbReference type="GO" id="GO:0016042">
    <property type="term" value="P:lipid catabolic process"/>
    <property type="evidence" value="ECO:0007669"/>
    <property type="project" value="InterPro"/>
</dbReference>
<dbReference type="Pfam" id="PF01674">
    <property type="entry name" value="Lipase_2"/>
    <property type="match status" value="1"/>
</dbReference>
<dbReference type="KEGG" id="fsy:FsymDg_0548"/>
<dbReference type="GO" id="GO:0016298">
    <property type="term" value="F:lipase activity"/>
    <property type="evidence" value="ECO:0007669"/>
    <property type="project" value="TreeGrafter"/>
</dbReference>